<evidence type="ECO:0000313" key="2">
    <source>
        <dbReference type="Proteomes" id="UP000499080"/>
    </source>
</evidence>
<comment type="caution">
    <text evidence="1">The sequence shown here is derived from an EMBL/GenBank/DDBJ whole genome shotgun (WGS) entry which is preliminary data.</text>
</comment>
<organism evidence="1 2">
    <name type="scientific">Araneus ventricosus</name>
    <name type="common">Orbweaver spider</name>
    <name type="synonym">Epeira ventricosa</name>
    <dbReference type="NCBI Taxonomy" id="182803"/>
    <lineage>
        <taxon>Eukaryota</taxon>
        <taxon>Metazoa</taxon>
        <taxon>Ecdysozoa</taxon>
        <taxon>Arthropoda</taxon>
        <taxon>Chelicerata</taxon>
        <taxon>Arachnida</taxon>
        <taxon>Araneae</taxon>
        <taxon>Araneomorphae</taxon>
        <taxon>Entelegynae</taxon>
        <taxon>Araneoidea</taxon>
        <taxon>Araneidae</taxon>
        <taxon>Araneus</taxon>
    </lineage>
</organism>
<reference evidence="1 2" key="1">
    <citation type="journal article" date="2019" name="Sci. Rep.">
        <title>Orb-weaving spider Araneus ventricosus genome elucidates the spidroin gene catalogue.</title>
        <authorList>
            <person name="Kono N."/>
            <person name="Nakamura H."/>
            <person name="Ohtoshi R."/>
            <person name="Moran D.A.P."/>
            <person name="Shinohara A."/>
            <person name="Yoshida Y."/>
            <person name="Fujiwara M."/>
            <person name="Mori M."/>
            <person name="Tomita M."/>
            <person name="Arakawa K."/>
        </authorList>
    </citation>
    <scope>NUCLEOTIDE SEQUENCE [LARGE SCALE GENOMIC DNA]</scope>
</reference>
<dbReference type="EMBL" id="BGPR01004395">
    <property type="protein sequence ID" value="GBM99161.1"/>
    <property type="molecule type" value="Genomic_DNA"/>
</dbReference>
<evidence type="ECO:0000313" key="1">
    <source>
        <dbReference type="EMBL" id="GBM99161.1"/>
    </source>
</evidence>
<dbReference type="AlphaFoldDB" id="A0A4Y2KA01"/>
<accession>A0A4Y2KA01</accession>
<keyword evidence="2" id="KW-1185">Reference proteome</keyword>
<dbReference type="Proteomes" id="UP000499080">
    <property type="component" value="Unassembled WGS sequence"/>
</dbReference>
<proteinExistence type="predicted"/>
<sequence length="121" mass="13700">MDSSEPDSSITLDMIRKTAISRRGGVRVRGGRLPPIRIRDVVPTTSNKKVKLQKYLKGVSRKNSYVSYWQQQALELQSYSQDFRRQNWAYCLKATLGIQGLTFTTGESSWNSLALQSTPCP</sequence>
<name>A0A4Y2KA01_ARAVE</name>
<gene>
    <name evidence="1" type="ORF">AVEN_272482_1</name>
</gene>
<protein>
    <submittedName>
        <fullName evidence="1">Uncharacterized protein</fullName>
    </submittedName>
</protein>